<name>A0ABW0JDT8_9BURK</name>
<dbReference type="RefSeq" id="WP_377714441.1">
    <property type="nucleotide sequence ID" value="NZ_JBHSMP010000032.1"/>
</dbReference>
<evidence type="ECO:0000256" key="1">
    <source>
        <dbReference type="SAM" id="MobiDB-lite"/>
    </source>
</evidence>
<protein>
    <recommendedName>
        <fullName evidence="4">Flagellar hook-length control protein FliK</fullName>
    </recommendedName>
</protein>
<keyword evidence="3" id="KW-1185">Reference proteome</keyword>
<gene>
    <name evidence="2" type="ORF">ACFPTO_21285</name>
</gene>
<dbReference type="Proteomes" id="UP001596103">
    <property type="component" value="Unassembled WGS sequence"/>
</dbReference>
<organism evidence="2 3">
    <name type="scientific">Paraburkholderia denitrificans</name>
    <dbReference type="NCBI Taxonomy" id="694025"/>
    <lineage>
        <taxon>Bacteria</taxon>
        <taxon>Pseudomonadati</taxon>
        <taxon>Pseudomonadota</taxon>
        <taxon>Betaproteobacteria</taxon>
        <taxon>Burkholderiales</taxon>
        <taxon>Burkholderiaceae</taxon>
        <taxon>Paraburkholderia</taxon>
    </lineage>
</organism>
<sequence>MWQRSRVEAHRLVVEQSMAPLRAPYAEAQRLASAAAAQQAAARLTEQHGKPLIRMVALLDALASAGTVGVALHQIEHRGDETHLHAALASENVIADWLERLRQVPDVESVNVREFKRAQQAGNAKPRTSADDDPIRVITRLAWHGTAAPAQSAESTSRMKVRNPE</sequence>
<proteinExistence type="predicted"/>
<evidence type="ECO:0008006" key="4">
    <source>
        <dbReference type="Google" id="ProtNLM"/>
    </source>
</evidence>
<evidence type="ECO:0000313" key="3">
    <source>
        <dbReference type="Proteomes" id="UP001596103"/>
    </source>
</evidence>
<accession>A0ABW0JDT8</accession>
<dbReference type="EMBL" id="JBHSMP010000032">
    <property type="protein sequence ID" value="MFC5431314.1"/>
    <property type="molecule type" value="Genomic_DNA"/>
</dbReference>
<feature type="region of interest" description="Disordered" evidence="1">
    <location>
        <begin position="145"/>
        <end position="165"/>
    </location>
</feature>
<comment type="caution">
    <text evidence="2">The sequence shown here is derived from an EMBL/GenBank/DDBJ whole genome shotgun (WGS) entry which is preliminary data.</text>
</comment>
<reference evidence="3" key="1">
    <citation type="journal article" date="2019" name="Int. J. Syst. Evol. Microbiol.">
        <title>The Global Catalogue of Microorganisms (GCM) 10K type strain sequencing project: providing services to taxonomists for standard genome sequencing and annotation.</title>
        <authorList>
            <consortium name="The Broad Institute Genomics Platform"/>
            <consortium name="The Broad Institute Genome Sequencing Center for Infectious Disease"/>
            <person name="Wu L."/>
            <person name="Ma J."/>
        </authorList>
    </citation>
    <scope>NUCLEOTIDE SEQUENCE [LARGE SCALE GENOMIC DNA]</scope>
    <source>
        <strain evidence="3">CCUG 56042</strain>
    </source>
</reference>
<evidence type="ECO:0000313" key="2">
    <source>
        <dbReference type="EMBL" id="MFC5431314.1"/>
    </source>
</evidence>